<evidence type="ECO:0000256" key="1">
    <source>
        <dbReference type="ARBA" id="ARBA00004496"/>
    </source>
</evidence>
<comment type="catalytic activity">
    <reaction evidence="8">
        <text>N-terminal L-methionyl-L-phenylalanyl-[protein] + acetyl-CoA = N-terminal N(alpha)-acetyl-L-methionyl-L-phenylalanyl-[protein] + CoA + H(+)</text>
        <dbReference type="Rhea" id="RHEA:50528"/>
        <dbReference type="Rhea" id="RHEA-COMP:12715"/>
        <dbReference type="Rhea" id="RHEA-COMP:12716"/>
        <dbReference type="ChEBI" id="CHEBI:15378"/>
        <dbReference type="ChEBI" id="CHEBI:57287"/>
        <dbReference type="ChEBI" id="CHEBI:57288"/>
        <dbReference type="ChEBI" id="CHEBI:133382"/>
        <dbReference type="ChEBI" id="CHEBI:133383"/>
        <dbReference type="EC" id="2.3.1.258"/>
    </reaction>
</comment>
<dbReference type="Proteomes" id="UP000241769">
    <property type="component" value="Unassembled WGS sequence"/>
</dbReference>
<evidence type="ECO:0000256" key="4">
    <source>
        <dbReference type="ARBA" id="ARBA00023315"/>
    </source>
</evidence>
<comment type="catalytic activity">
    <reaction evidence="12">
        <text>N-terminal L-methionyl-L-leucyl-[protein] + acetyl-CoA = N-terminal N(alpha)-acetyl-L-methionyl-L-leucyl-[protein] + CoA + H(+)</text>
        <dbReference type="Rhea" id="RHEA:50520"/>
        <dbReference type="Rhea" id="RHEA-COMP:12711"/>
        <dbReference type="Rhea" id="RHEA-COMP:12712"/>
        <dbReference type="ChEBI" id="CHEBI:15378"/>
        <dbReference type="ChEBI" id="CHEBI:57287"/>
        <dbReference type="ChEBI" id="CHEBI:57288"/>
        <dbReference type="ChEBI" id="CHEBI:133377"/>
        <dbReference type="ChEBI" id="CHEBI:133378"/>
        <dbReference type="EC" id="2.3.1.258"/>
    </reaction>
</comment>
<comment type="catalytic activity">
    <reaction evidence="9">
        <text>N-terminal L-methionyl-L-lysyl-[protein] + acetyl-CoA = N-terminal N(alpha)-acetyl-L-methionyl-L-lysyl-[protein] + CoA + H(+)</text>
        <dbReference type="Rhea" id="RHEA:50580"/>
        <dbReference type="Rhea" id="RHEA-COMP:12734"/>
        <dbReference type="Rhea" id="RHEA-COMP:12735"/>
        <dbReference type="ChEBI" id="CHEBI:15378"/>
        <dbReference type="ChEBI" id="CHEBI:57287"/>
        <dbReference type="ChEBI" id="CHEBI:57288"/>
        <dbReference type="ChEBI" id="CHEBI:133406"/>
        <dbReference type="ChEBI" id="CHEBI:133407"/>
        <dbReference type="EC" id="2.3.1.258"/>
    </reaction>
</comment>
<dbReference type="AlphaFoldDB" id="A0A2P6MUP7"/>
<dbReference type="GO" id="GO:0120518">
    <property type="term" value="F:protein N-terminal-methionine acetyltransferase activity"/>
    <property type="evidence" value="ECO:0007669"/>
    <property type="project" value="UniProtKB-EC"/>
</dbReference>
<dbReference type="EMBL" id="MDYQ01000386">
    <property type="protein sequence ID" value="PRP75429.1"/>
    <property type="molecule type" value="Genomic_DNA"/>
</dbReference>
<comment type="subcellular location">
    <subcellularLocation>
        <location evidence="1">Cytoplasm</location>
    </subcellularLocation>
</comment>
<evidence type="ECO:0000256" key="5">
    <source>
        <dbReference type="ARBA" id="ARBA00039121"/>
    </source>
</evidence>
<keyword evidence="16" id="KW-1185">Reference proteome</keyword>
<dbReference type="InterPro" id="IPR000182">
    <property type="entry name" value="GNAT_dom"/>
</dbReference>
<dbReference type="PROSITE" id="PS51186">
    <property type="entry name" value="GNAT"/>
    <property type="match status" value="1"/>
</dbReference>
<evidence type="ECO:0000256" key="10">
    <source>
        <dbReference type="ARBA" id="ARBA00048799"/>
    </source>
</evidence>
<gene>
    <name evidence="15" type="ORF">PROFUN_15702</name>
</gene>
<dbReference type="PANTHER" id="PTHR42919:SF8">
    <property type="entry name" value="N-ALPHA-ACETYLTRANSFERASE 50"/>
    <property type="match status" value="1"/>
</dbReference>
<evidence type="ECO:0000256" key="11">
    <source>
        <dbReference type="ARBA" id="ARBA00049002"/>
    </source>
</evidence>
<keyword evidence="3 15" id="KW-0808">Transferase</keyword>
<dbReference type="InParanoid" id="A0A2P6MUP7"/>
<reference evidence="15 16" key="1">
    <citation type="journal article" date="2018" name="Genome Biol. Evol.">
        <title>Multiple Roots of Fruiting Body Formation in Amoebozoa.</title>
        <authorList>
            <person name="Hillmann F."/>
            <person name="Forbes G."/>
            <person name="Novohradska S."/>
            <person name="Ferling I."/>
            <person name="Riege K."/>
            <person name="Groth M."/>
            <person name="Westermann M."/>
            <person name="Marz M."/>
            <person name="Spaller T."/>
            <person name="Winckler T."/>
            <person name="Schaap P."/>
            <person name="Glockner G."/>
        </authorList>
    </citation>
    <scope>NUCLEOTIDE SEQUENCE [LARGE SCALE GENOMIC DNA]</scope>
    <source>
        <strain evidence="15 16">Jena</strain>
    </source>
</reference>
<dbReference type="EC" id="2.3.1.258" evidence="5"/>
<evidence type="ECO:0000256" key="9">
    <source>
        <dbReference type="ARBA" id="ARBA00048618"/>
    </source>
</evidence>
<dbReference type="OrthoDB" id="47374at2759"/>
<dbReference type="Gene3D" id="3.40.630.30">
    <property type="match status" value="1"/>
</dbReference>
<comment type="catalytic activity">
    <reaction evidence="6">
        <text>N-terminal L-methionyl-L-seryl-[protein] + acetyl-CoA = N-terminal N(alpha)-acetyl-L-methionyl-L-seryl-[protein] + CoA + H(+)</text>
        <dbReference type="Rhea" id="RHEA:50568"/>
        <dbReference type="Rhea" id="RHEA-COMP:12728"/>
        <dbReference type="Rhea" id="RHEA-COMP:12729"/>
        <dbReference type="ChEBI" id="CHEBI:15378"/>
        <dbReference type="ChEBI" id="CHEBI:57287"/>
        <dbReference type="ChEBI" id="CHEBI:57288"/>
        <dbReference type="ChEBI" id="CHEBI:133400"/>
        <dbReference type="ChEBI" id="CHEBI:133401"/>
        <dbReference type="EC" id="2.3.1.258"/>
    </reaction>
</comment>
<evidence type="ECO:0000256" key="7">
    <source>
        <dbReference type="ARBA" id="ARBA00048335"/>
    </source>
</evidence>
<dbReference type="STRING" id="1890364.A0A2P6MUP7"/>
<dbReference type="Pfam" id="PF00583">
    <property type="entry name" value="Acetyltransf_1"/>
    <property type="match status" value="1"/>
</dbReference>
<accession>A0A2P6MUP7</accession>
<name>A0A2P6MUP7_9EUKA</name>
<comment type="catalytic activity">
    <reaction evidence="13">
        <text>N-terminal L-methionyl-L-threonyl-[protein] + acetyl-CoA = N-terminal N(alpha)-acetyl-L-methionyl-L-threonyl-[protein] + CoA + H(+)</text>
        <dbReference type="Rhea" id="RHEA:50576"/>
        <dbReference type="Rhea" id="RHEA-COMP:12732"/>
        <dbReference type="Rhea" id="RHEA-COMP:12733"/>
        <dbReference type="ChEBI" id="CHEBI:15378"/>
        <dbReference type="ChEBI" id="CHEBI:57287"/>
        <dbReference type="ChEBI" id="CHEBI:57288"/>
        <dbReference type="ChEBI" id="CHEBI:133404"/>
        <dbReference type="ChEBI" id="CHEBI:133405"/>
        <dbReference type="EC" id="2.3.1.258"/>
    </reaction>
</comment>
<dbReference type="SUPFAM" id="SSF55729">
    <property type="entry name" value="Acyl-CoA N-acyltransferases (Nat)"/>
    <property type="match status" value="1"/>
</dbReference>
<protein>
    <recommendedName>
        <fullName evidence="5">N-terminal methionine N(alpha)-acetyltransferase NatE</fullName>
        <ecNumber evidence="5">2.3.1.258</ecNumber>
    </recommendedName>
</protein>
<sequence length="155" mass="17646">MPRKHQVETAFGAITIKNLKQLEILNVNLLPVKYPSKFYTEVTDVYHRTSTFVVGAVCARVEDANAEKNTNKRLYIMTLGVLSPYRGHGIGTKLLNFLIEALSSTDVKQIYLHVQVNNTEAIEFYKRHGFEIVGTETDYYKKITPADSHILQKTL</sequence>
<evidence type="ECO:0000256" key="8">
    <source>
        <dbReference type="ARBA" id="ARBA00048490"/>
    </source>
</evidence>
<evidence type="ECO:0000256" key="12">
    <source>
        <dbReference type="ARBA" id="ARBA00049103"/>
    </source>
</evidence>
<feature type="domain" description="N-acetyltransferase" evidence="14">
    <location>
        <begin position="9"/>
        <end position="155"/>
    </location>
</feature>
<dbReference type="GO" id="GO:0031415">
    <property type="term" value="C:NatA complex"/>
    <property type="evidence" value="ECO:0007669"/>
    <property type="project" value="TreeGrafter"/>
</dbReference>
<evidence type="ECO:0000259" key="14">
    <source>
        <dbReference type="PROSITE" id="PS51186"/>
    </source>
</evidence>
<evidence type="ECO:0000256" key="3">
    <source>
        <dbReference type="ARBA" id="ARBA00022679"/>
    </source>
</evidence>
<evidence type="ECO:0000313" key="15">
    <source>
        <dbReference type="EMBL" id="PRP75429.1"/>
    </source>
</evidence>
<dbReference type="InterPro" id="IPR016181">
    <property type="entry name" value="Acyl_CoA_acyltransferase"/>
</dbReference>
<dbReference type="FunFam" id="3.40.630.30:FF:000078">
    <property type="entry name" value="N-alpha-acetyltransferase 50"/>
    <property type="match status" value="1"/>
</dbReference>
<evidence type="ECO:0000313" key="16">
    <source>
        <dbReference type="Proteomes" id="UP000241769"/>
    </source>
</evidence>
<keyword evidence="4" id="KW-0012">Acyltransferase</keyword>
<proteinExistence type="predicted"/>
<comment type="catalytic activity">
    <reaction evidence="11">
        <text>N-terminal L-methionyl-L-alanyl-[protein] + acetyl-CoA = N-terminal N(alpha)-acetyl-L-methionyl-L-alanyl-[protein] + CoA + H(+)</text>
        <dbReference type="Rhea" id="RHEA:50564"/>
        <dbReference type="Rhea" id="RHEA-COMP:12726"/>
        <dbReference type="Rhea" id="RHEA-COMP:12727"/>
        <dbReference type="ChEBI" id="CHEBI:15378"/>
        <dbReference type="ChEBI" id="CHEBI:57287"/>
        <dbReference type="ChEBI" id="CHEBI:57288"/>
        <dbReference type="ChEBI" id="CHEBI:133398"/>
        <dbReference type="ChEBI" id="CHEBI:133399"/>
        <dbReference type="EC" id="2.3.1.258"/>
    </reaction>
</comment>
<organism evidence="15 16">
    <name type="scientific">Planoprotostelium fungivorum</name>
    <dbReference type="NCBI Taxonomy" id="1890364"/>
    <lineage>
        <taxon>Eukaryota</taxon>
        <taxon>Amoebozoa</taxon>
        <taxon>Evosea</taxon>
        <taxon>Variosea</taxon>
        <taxon>Cavosteliida</taxon>
        <taxon>Cavosteliaceae</taxon>
        <taxon>Planoprotostelium</taxon>
    </lineage>
</organism>
<comment type="caution">
    <text evidence="15">The sequence shown here is derived from an EMBL/GenBank/DDBJ whole genome shotgun (WGS) entry which is preliminary data.</text>
</comment>
<dbReference type="PANTHER" id="PTHR42919">
    <property type="entry name" value="N-ALPHA-ACETYLTRANSFERASE"/>
    <property type="match status" value="1"/>
</dbReference>
<dbReference type="FunCoup" id="A0A2P6MUP7">
    <property type="interactions" value="496"/>
</dbReference>
<keyword evidence="2" id="KW-0963">Cytoplasm</keyword>
<evidence type="ECO:0000256" key="2">
    <source>
        <dbReference type="ARBA" id="ARBA00022490"/>
    </source>
</evidence>
<dbReference type="GO" id="GO:0007064">
    <property type="term" value="P:mitotic sister chromatid cohesion"/>
    <property type="evidence" value="ECO:0007669"/>
    <property type="project" value="TreeGrafter"/>
</dbReference>
<dbReference type="InterPro" id="IPR051556">
    <property type="entry name" value="N-term/lysine_N-AcTrnsfr"/>
</dbReference>
<comment type="catalytic activity">
    <reaction evidence="7">
        <text>N-terminal L-methionyl-L-tyrosyl-[protein] + acetyl-CoA = N-terminal N(alpha)-acetyl-L-methionyl-L-tyrosyl-[protein] + CoA + H(+)</text>
        <dbReference type="Rhea" id="RHEA:50532"/>
        <dbReference type="Rhea" id="RHEA-COMP:12717"/>
        <dbReference type="Rhea" id="RHEA-COMP:12718"/>
        <dbReference type="ChEBI" id="CHEBI:15378"/>
        <dbReference type="ChEBI" id="CHEBI:57287"/>
        <dbReference type="ChEBI" id="CHEBI:57288"/>
        <dbReference type="ChEBI" id="CHEBI:133384"/>
        <dbReference type="ChEBI" id="CHEBI:133385"/>
        <dbReference type="EC" id="2.3.1.258"/>
    </reaction>
</comment>
<evidence type="ECO:0000256" key="6">
    <source>
        <dbReference type="ARBA" id="ARBA00048251"/>
    </source>
</evidence>
<evidence type="ECO:0000256" key="13">
    <source>
        <dbReference type="ARBA" id="ARBA00049454"/>
    </source>
</evidence>
<comment type="catalytic activity">
    <reaction evidence="10">
        <text>N-terminal L-methionyl-L-valyl-[protein] + acetyl-CoA = N-terminal N(alpha)-acetyl-L-methionyl-L-valyl-[protein] + CoA + H(+)</text>
        <dbReference type="Rhea" id="RHEA:50572"/>
        <dbReference type="Rhea" id="RHEA-COMP:12730"/>
        <dbReference type="Rhea" id="RHEA-COMP:12731"/>
        <dbReference type="ChEBI" id="CHEBI:15378"/>
        <dbReference type="ChEBI" id="CHEBI:57287"/>
        <dbReference type="ChEBI" id="CHEBI:57288"/>
        <dbReference type="ChEBI" id="CHEBI:133402"/>
        <dbReference type="ChEBI" id="CHEBI:133403"/>
        <dbReference type="EC" id="2.3.1.258"/>
    </reaction>
</comment>
<dbReference type="CDD" id="cd04301">
    <property type="entry name" value="NAT_SF"/>
    <property type="match status" value="1"/>
</dbReference>